<dbReference type="SMART" id="SM00481">
    <property type="entry name" value="POLIIIAc"/>
    <property type="match status" value="1"/>
</dbReference>
<dbReference type="NCBIfam" id="TIGR01856">
    <property type="entry name" value="hisJ_fam"/>
    <property type="match status" value="1"/>
</dbReference>
<dbReference type="InterPro" id="IPR016195">
    <property type="entry name" value="Pol/histidinol_Pase-like"/>
</dbReference>
<comment type="pathway">
    <text evidence="1 8">Amino-acid biosynthesis; L-histidine biosynthesis; L-histidine from 5-phospho-alpha-D-ribose 1-diphosphate: step 8/9.</text>
</comment>
<evidence type="ECO:0000259" key="9">
    <source>
        <dbReference type="SMART" id="SM00481"/>
    </source>
</evidence>
<keyword evidence="11" id="KW-1185">Reference proteome</keyword>
<dbReference type="Gene3D" id="3.20.20.140">
    <property type="entry name" value="Metal-dependent hydrolases"/>
    <property type="match status" value="1"/>
</dbReference>
<keyword evidence="5 8" id="KW-0378">Hydrolase</keyword>
<evidence type="ECO:0000256" key="6">
    <source>
        <dbReference type="ARBA" id="ARBA00023102"/>
    </source>
</evidence>
<dbReference type="GO" id="GO:0005737">
    <property type="term" value="C:cytoplasm"/>
    <property type="evidence" value="ECO:0007669"/>
    <property type="project" value="TreeGrafter"/>
</dbReference>
<evidence type="ECO:0000256" key="2">
    <source>
        <dbReference type="ARBA" id="ARBA00009152"/>
    </source>
</evidence>
<comment type="catalytic activity">
    <reaction evidence="7 8">
        <text>L-histidinol phosphate + H2O = L-histidinol + phosphate</text>
        <dbReference type="Rhea" id="RHEA:14465"/>
        <dbReference type="ChEBI" id="CHEBI:15377"/>
        <dbReference type="ChEBI" id="CHEBI:43474"/>
        <dbReference type="ChEBI" id="CHEBI:57699"/>
        <dbReference type="ChEBI" id="CHEBI:57980"/>
        <dbReference type="EC" id="3.1.3.15"/>
    </reaction>
</comment>
<dbReference type="InterPro" id="IPR003141">
    <property type="entry name" value="Pol/His_phosphatase_N"/>
</dbReference>
<dbReference type="UniPathway" id="UPA00031">
    <property type="reaction ID" value="UER00013"/>
</dbReference>
<dbReference type="PANTHER" id="PTHR21039:SF0">
    <property type="entry name" value="HISTIDINOL-PHOSPHATASE"/>
    <property type="match status" value="1"/>
</dbReference>
<reference evidence="10 11" key="1">
    <citation type="submission" date="2014-07" db="EMBL/GenBank/DDBJ databases">
        <authorList>
            <person name="Wibberg Daniel"/>
        </authorList>
    </citation>
    <scope>NUCLEOTIDE SEQUENCE [LARGE SCALE GENOMIC DNA]</scope>
</reference>
<dbReference type="GO" id="GO:0004401">
    <property type="term" value="F:histidinol-phosphatase activity"/>
    <property type="evidence" value="ECO:0007669"/>
    <property type="project" value="UniProtKB-UniRule"/>
</dbReference>
<dbReference type="InterPro" id="IPR010140">
    <property type="entry name" value="Histidinol_P_phosphatase_HisJ"/>
</dbReference>
<proteinExistence type="inferred from homology"/>
<dbReference type="RefSeq" id="WP_034770872.1">
    <property type="nucleotide sequence ID" value="NZ_CCRF01000062.1"/>
</dbReference>
<evidence type="ECO:0000313" key="11">
    <source>
        <dbReference type="Proteomes" id="UP000040576"/>
    </source>
</evidence>
<evidence type="ECO:0000256" key="3">
    <source>
        <dbReference type="ARBA" id="ARBA00013085"/>
    </source>
</evidence>
<evidence type="ECO:0000256" key="1">
    <source>
        <dbReference type="ARBA" id="ARBA00004970"/>
    </source>
</evidence>
<name>A0A090IV50_9BACI</name>
<dbReference type="Pfam" id="PF02811">
    <property type="entry name" value="PHP"/>
    <property type="match status" value="1"/>
</dbReference>
<comment type="similarity">
    <text evidence="2 8">Belongs to the PHP hydrolase family. HisK subfamily.</text>
</comment>
<protein>
    <recommendedName>
        <fullName evidence="3 8">Histidinol-phosphatase</fullName>
        <shortName evidence="8">HolPase</shortName>
        <ecNumber evidence="3 8">3.1.3.15</ecNumber>
    </recommendedName>
</protein>
<dbReference type="EMBL" id="CCRF01000062">
    <property type="protein sequence ID" value="CEE01956.1"/>
    <property type="molecule type" value="Genomic_DNA"/>
</dbReference>
<keyword evidence="4 8" id="KW-0028">Amino-acid biosynthesis</keyword>
<dbReference type="Proteomes" id="UP000040576">
    <property type="component" value="Unassembled WGS sequence"/>
</dbReference>
<dbReference type="AlphaFoldDB" id="A0A090IV50"/>
<sequence length="261" mass="30312">MFDFHVHSSFSEDCEVAMEDMVKAAIEKGIQELCFTEHIDKDYPDRDWTFDLDLNKYRLKIREMQSAFGHKIKVRKGVELGVQPHVLDDYRRIVDEEPFDFIICSMHATKGFDLHSGKFFEAKSLDQAYEEYYSELLACIRDFDRFSILGHLDLVTRYKYEPGVKSLLDIIEEIFKLIIPNGQGIEINTSGFYYGLGRVLPSVDILKLYKEMGGEILTIGSDAHKPERLGEYYDHAVDVLKTIGFHYVATFENQKPVFHKI</sequence>
<evidence type="ECO:0000256" key="7">
    <source>
        <dbReference type="ARBA" id="ARBA00049158"/>
    </source>
</evidence>
<dbReference type="SUPFAM" id="SSF89550">
    <property type="entry name" value="PHP domain-like"/>
    <property type="match status" value="1"/>
</dbReference>
<evidence type="ECO:0000256" key="4">
    <source>
        <dbReference type="ARBA" id="ARBA00022605"/>
    </source>
</evidence>
<evidence type="ECO:0000256" key="8">
    <source>
        <dbReference type="RuleBase" id="RU366003"/>
    </source>
</evidence>
<gene>
    <name evidence="10" type="ORF">BT1A1_2135</name>
</gene>
<dbReference type="InterPro" id="IPR004013">
    <property type="entry name" value="PHP_dom"/>
</dbReference>
<dbReference type="EC" id="3.1.3.15" evidence="3 8"/>
<organism evidence="10 11">
    <name type="scientific">Caldibacillus thermoamylovorans</name>
    <dbReference type="NCBI Taxonomy" id="35841"/>
    <lineage>
        <taxon>Bacteria</taxon>
        <taxon>Bacillati</taxon>
        <taxon>Bacillota</taxon>
        <taxon>Bacilli</taxon>
        <taxon>Bacillales</taxon>
        <taxon>Bacillaceae</taxon>
        <taxon>Caldibacillus</taxon>
    </lineage>
</organism>
<evidence type="ECO:0000256" key="5">
    <source>
        <dbReference type="ARBA" id="ARBA00022801"/>
    </source>
</evidence>
<feature type="domain" description="Polymerase/histidinol phosphatase N-terminal" evidence="9">
    <location>
        <begin position="2"/>
        <end position="84"/>
    </location>
</feature>
<evidence type="ECO:0000313" key="10">
    <source>
        <dbReference type="EMBL" id="CEE01956.1"/>
    </source>
</evidence>
<dbReference type="GO" id="GO:0000105">
    <property type="term" value="P:L-histidine biosynthetic process"/>
    <property type="evidence" value="ECO:0007669"/>
    <property type="project" value="UniProtKB-UniRule"/>
</dbReference>
<dbReference type="PANTHER" id="PTHR21039">
    <property type="entry name" value="HISTIDINOL PHOSPHATASE-RELATED"/>
    <property type="match status" value="1"/>
</dbReference>
<accession>A0A090IV50</accession>
<keyword evidence="6 8" id="KW-0368">Histidine biosynthesis</keyword>